<name>A0A8T2TY07_CERRI</name>
<dbReference type="Proteomes" id="UP000825935">
    <property type="component" value="Chromosome 11"/>
</dbReference>
<dbReference type="EMBL" id="CM035416">
    <property type="protein sequence ID" value="KAH7426314.1"/>
    <property type="molecule type" value="Genomic_DNA"/>
</dbReference>
<sequence length="138" mass="15820">MTMGCDLAPSCMTFTKNLSDLPVQECRALHGMLLLNESEWDLIMFNCGIPVMSVDRSAKLERLLEWRRERGDFRISPTFRDEIEDVLIDAAEIQTLPDDVRQWTTEILLGLAIIDLQLECLLIRVNYDGDVPEAWFSG</sequence>
<protein>
    <submittedName>
        <fullName evidence="2">Uncharacterized protein</fullName>
    </submittedName>
</protein>
<dbReference type="AlphaFoldDB" id="A0A8T2TY07"/>
<evidence type="ECO:0000313" key="1">
    <source>
        <dbReference type="EMBL" id="KAH7426314.1"/>
    </source>
</evidence>
<gene>
    <name evidence="1" type="ORF">KP509_11G095000</name>
    <name evidence="2" type="ORF">KP509_11G095100</name>
</gene>
<evidence type="ECO:0000313" key="3">
    <source>
        <dbReference type="Proteomes" id="UP000825935"/>
    </source>
</evidence>
<evidence type="ECO:0000313" key="2">
    <source>
        <dbReference type="EMBL" id="KAH7426315.1"/>
    </source>
</evidence>
<accession>A0A8T2TY07</accession>
<organism evidence="2 3">
    <name type="scientific">Ceratopteris richardii</name>
    <name type="common">Triangle waterfern</name>
    <dbReference type="NCBI Taxonomy" id="49495"/>
    <lineage>
        <taxon>Eukaryota</taxon>
        <taxon>Viridiplantae</taxon>
        <taxon>Streptophyta</taxon>
        <taxon>Embryophyta</taxon>
        <taxon>Tracheophyta</taxon>
        <taxon>Polypodiopsida</taxon>
        <taxon>Polypodiidae</taxon>
        <taxon>Polypodiales</taxon>
        <taxon>Pteridineae</taxon>
        <taxon>Pteridaceae</taxon>
        <taxon>Parkerioideae</taxon>
        <taxon>Ceratopteris</taxon>
    </lineage>
</organism>
<dbReference type="EMBL" id="CM035416">
    <property type="protein sequence ID" value="KAH7426315.1"/>
    <property type="molecule type" value="Genomic_DNA"/>
</dbReference>
<dbReference type="OrthoDB" id="1935077at2759"/>
<comment type="caution">
    <text evidence="2">The sequence shown here is derived from an EMBL/GenBank/DDBJ whole genome shotgun (WGS) entry which is preliminary data.</text>
</comment>
<proteinExistence type="predicted"/>
<reference evidence="2" key="1">
    <citation type="submission" date="2021-08" db="EMBL/GenBank/DDBJ databases">
        <title>WGS assembly of Ceratopteris richardii.</title>
        <authorList>
            <person name="Marchant D.B."/>
            <person name="Chen G."/>
            <person name="Jenkins J."/>
            <person name="Shu S."/>
            <person name="Leebens-Mack J."/>
            <person name="Grimwood J."/>
            <person name="Schmutz J."/>
            <person name="Soltis P."/>
            <person name="Soltis D."/>
            <person name="Chen Z.-H."/>
        </authorList>
    </citation>
    <scope>NUCLEOTIDE SEQUENCE</scope>
    <source>
        <strain evidence="2">Whitten #5841</strain>
        <tissue evidence="2">Leaf</tissue>
    </source>
</reference>
<keyword evidence="3" id="KW-1185">Reference proteome</keyword>